<dbReference type="InterPro" id="IPR016024">
    <property type="entry name" value="ARM-type_fold"/>
</dbReference>
<evidence type="ECO:0000313" key="10">
    <source>
        <dbReference type="Proteomes" id="UP000242287"/>
    </source>
</evidence>
<evidence type="ECO:0000313" key="9">
    <source>
        <dbReference type="EMBL" id="PFH51207.1"/>
    </source>
</evidence>
<keyword evidence="10" id="KW-1185">Reference proteome</keyword>
<evidence type="ECO:0000256" key="5">
    <source>
        <dbReference type="ARBA" id="ARBA00022927"/>
    </source>
</evidence>
<evidence type="ECO:0000256" key="2">
    <source>
        <dbReference type="ARBA" id="ARBA00004496"/>
    </source>
</evidence>
<comment type="subcellular location">
    <subcellularLocation>
        <location evidence="2">Cytoplasm</location>
    </subcellularLocation>
    <subcellularLocation>
        <location evidence="1">Nucleus</location>
    </subcellularLocation>
</comment>
<proteinExistence type="predicted"/>
<dbReference type="SUPFAM" id="SSF48371">
    <property type="entry name" value="ARM repeat"/>
    <property type="match status" value="1"/>
</dbReference>
<feature type="region of interest" description="Disordered" evidence="7">
    <location>
        <begin position="954"/>
        <end position="979"/>
    </location>
</feature>
<organism evidence="9 10">
    <name type="scientific">Amanita thiersii Skay4041</name>
    <dbReference type="NCBI Taxonomy" id="703135"/>
    <lineage>
        <taxon>Eukaryota</taxon>
        <taxon>Fungi</taxon>
        <taxon>Dikarya</taxon>
        <taxon>Basidiomycota</taxon>
        <taxon>Agaricomycotina</taxon>
        <taxon>Agaricomycetes</taxon>
        <taxon>Agaricomycetidae</taxon>
        <taxon>Agaricales</taxon>
        <taxon>Pluteineae</taxon>
        <taxon>Amanitaceae</taxon>
        <taxon>Amanita</taxon>
    </lineage>
</organism>
<dbReference type="OrthoDB" id="760868at2759"/>
<dbReference type="GO" id="GO:0005635">
    <property type="term" value="C:nuclear envelope"/>
    <property type="evidence" value="ECO:0007669"/>
    <property type="project" value="TreeGrafter"/>
</dbReference>
<dbReference type="GO" id="GO:0005829">
    <property type="term" value="C:cytosol"/>
    <property type="evidence" value="ECO:0007669"/>
    <property type="project" value="TreeGrafter"/>
</dbReference>
<dbReference type="Pfam" id="PF03810">
    <property type="entry name" value="IBN_N"/>
    <property type="match status" value="1"/>
</dbReference>
<dbReference type="AlphaFoldDB" id="A0A2A9NSF7"/>
<dbReference type="STRING" id="703135.A0A2A9NSF7"/>
<evidence type="ECO:0000259" key="8">
    <source>
        <dbReference type="PROSITE" id="PS50166"/>
    </source>
</evidence>
<feature type="domain" description="Importin N-terminal" evidence="8">
    <location>
        <begin position="24"/>
        <end position="103"/>
    </location>
</feature>
<dbReference type="GO" id="GO:0031267">
    <property type="term" value="F:small GTPase binding"/>
    <property type="evidence" value="ECO:0007669"/>
    <property type="project" value="InterPro"/>
</dbReference>
<keyword evidence="6" id="KW-0539">Nucleus</keyword>
<accession>A0A2A9NSF7</accession>
<evidence type="ECO:0000256" key="6">
    <source>
        <dbReference type="ARBA" id="ARBA00023242"/>
    </source>
</evidence>
<dbReference type="PROSITE" id="PS50166">
    <property type="entry name" value="IMPORTIN_B_NT"/>
    <property type="match status" value="1"/>
</dbReference>
<evidence type="ECO:0000256" key="7">
    <source>
        <dbReference type="SAM" id="MobiDB-lite"/>
    </source>
</evidence>
<keyword evidence="5" id="KW-0653">Protein transport</keyword>
<protein>
    <recommendedName>
        <fullName evidence="8">Importin N-terminal domain-containing protein</fullName>
    </recommendedName>
</protein>
<dbReference type="Proteomes" id="UP000242287">
    <property type="component" value="Unassembled WGS sequence"/>
</dbReference>
<dbReference type="EMBL" id="KZ301990">
    <property type="protein sequence ID" value="PFH51207.1"/>
    <property type="molecule type" value="Genomic_DNA"/>
</dbReference>
<name>A0A2A9NSF7_9AGAR</name>
<dbReference type="GO" id="GO:0006606">
    <property type="term" value="P:protein import into nucleus"/>
    <property type="evidence" value="ECO:0007669"/>
    <property type="project" value="TreeGrafter"/>
</dbReference>
<dbReference type="PANTHER" id="PTHR10997:SF18">
    <property type="entry name" value="D-IMPORTIN 7_RANBP7"/>
    <property type="match status" value="1"/>
</dbReference>
<dbReference type="Gene3D" id="1.25.10.10">
    <property type="entry name" value="Leucine-rich Repeat Variant"/>
    <property type="match status" value="1"/>
</dbReference>
<feature type="compositionally biased region" description="Acidic residues" evidence="7">
    <location>
        <begin position="911"/>
        <end position="923"/>
    </location>
</feature>
<dbReference type="SMART" id="SM00913">
    <property type="entry name" value="IBN_N"/>
    <property type="match status" value="1"/>
</dbReference>
<keyword evidence="3" id="KW-0813">Transport</keyword>
<gene>
    <name evidence="9" type="ORF">AMATHDRAFT_59466</name>
</gene>
<dbReference type="PANTHER" id="PTHR10997">
    <property type="entry name" value="IMPORTIN-7, 8, 11"/>
    <property type="match status" value="1"/>
</dbReference>
<reference evidence="9 10" key="1">
    <citation type="submission" date="2014-02" db="EMBL/GenBank/DDBJ databases">
        <title>Transposable element dynamics among asymbiotic and ectomycorrhizal Amanita fungi.</title>
        <authorList>
            <consortium name="DOE Joint Genome Institute"/>
            <person name="Hess J."/>
            <person name="Skrede I."/>
            <person name="Wolfe B."/>
            <person name="LaButti K."/>
            <person name="Ohm R.A."/>
            <person name="Grigoriev I.V."/>
            <person name="Pringle A."/>
        </authorList>
    </citation>
    <scope>NUCLEOTIDE SEQUENCE [LARGE SCALE GENOMIC DNA]</scope>
    <source>
        <strain evidence="9 10">SKay4041</strain>
    </source>
</reference>
<dbReference type="InterPro" id="IPR001494">
    <property type="entry name" value="Importin-beta_N"/>
</dbReference>
<sequence>MDLQTLTNLFATTYNPDPNVRKAAELQIRKVAHEPGMIAALLQIIIADSVDLATRQACSVWLKNRVQSCYTLDPTNNRRSDLSPVPAPDRDALRTNILRILAVSPSKGITVQIASTIKSIIASDFPDNWPNLLHDIKSLLQSNNVSEVHAGCVATLEAVRAFRFRQTGNVRSRIVAGLFPSLVDIATRMMQTPPGPAQEIPTMLHLILKSYRTSISVELSEHQQDAESIMPWGRLLFNVVNLQLPKGSVPDDEEEREDCEWWKTKKWAYSTLDTLFHRYGNPSQLPSAMRKSYNNFAQHFVTSFAPEILRMYLSQVEQYKSQQTWLSKKCLYHIFSYFTQCIKPKATWTLLKPHVDNLVSSFIFPQLAFNASKEAAWRDDPVDYLRASIDEYESYNSPVSAATSFLYSLVSNRTKATFLPTLNFINLVLRSDASPAHKFGALNMTAALGPWILAHPEAKKNMEQFVTQFVIPQYSSTEPYLRAVACEILGTVAKVGLKWSSDNVVAVQYNAVMTLLNDPELPVRVHAALALTELVISNESVKKAVSLQVGKVIQDLLKLSDETDLEILNHSMEVMVDHFQTELLPVAAQLAARLCESYLRLAKDSIVHEESTSMAADYDAAAEGDDDKTYAAMNIAKTIGTVVSSIDGSPEILAQVQEVILPIIKFTFENKLLELFDNMYDLVDSLTFRMRSISPNMWPVLELTYKLFKSEAVDFLDEMLPSLDNFVSFGSDVIKARPDYKQMLVDIYTTAMTSDQLGENDRVNGCKLAESLLLNLRGNLDEFLQTITTTALGHFDKSETKALKLANLEVLVNAVLYNPSAALHFIEAFRTGMARVFFDNWFGAIDSAETRLPRVHDKKLSIVSLCALLELPSEGIPKSLQDGWPGIVAGIIKVFRDLPKAIENRKKLEDAIDEESDDEDGDDDKLLNMKEDDEDVWDDDDTYLEMLAAESARLREAAESGHTPGEDGESESEDEELEEELGYISPLDLVDPYVRFKEALTFFQNHNGHIYQAATTSLSVDDQTALMEIMRRAEHPSSTASA</sequence>
<evidence type="ECO:0000256" key="1">
    <source>
        <dbReference type="ARBA" id="ARBA00004123"/>
    </source>
</evidence>
<dbReference type="InterPro" id="IPR011989">
    <property type="entry name" value="ARM-like"/>
</dbReference>
<evidence type="ECO:0000256" key="4">
    <source>
        <dbReference type="ARBA" id="ARBA00022490"/>
    </source>
</evidence>
<evidence type="ECO:0000256" key="3">
    <source>
        <dbReference type="ARBA" id="ARBA00022448"/>
    </source>
</evidence>
<feature type="region of interest" description="Disordered" evidence="7">
    <location>
        <begin position="909"/>
        <end position="932"/>
    </location>
</feature>
<feature type="compositionally biased region" description="Acidic residues" evidence="7">
    <location>
        <begin position="966"/>
        <end position="979"/>
    </location>
</feature>
<keyword evidence="4" id="KW-0963">Cytoplasm</keyword>